<feature type="region of interest" description="Disordered" evidence="1">
    <location>
        <begin position="1213"/>
        <end position="1251"/>
    </location>
</feature>
<dbReference type="SUPFAM" id="SSF55785">
    <property type="entry name" value="PYP-like sensor domain (PAS domain)"/>
    <property type="match status" value="2"/>
</dbReference>
<dbReference type="PROSITE" id="PS50887">
    <property type="entry name" value="GGDEF"/>
    <property type="match status" value="2"/>
</dbReference>
<feature type="compositionally biased region" description="Low complexity" evidence="1">
    <location>
        <begin position="1239"/>
        <end position="1251"/>
    </location>
</feature>
<keyword evidence="2" id="KW-1133">Transmembrane helix</keyword>
<dbReference type="NCBIfam" id="TIGR00254">
    <property type="entry name" value="GGDEF"/>
    <property type="match status" value="2"/>
</dbReference>
<dbReference type="SMART" id="SM00267">
    <property type="entry name" value="GGDEF"/>
    <property type="match status" value="2"/>
</dbReference>
<evidence type="ECO:0000313" key="6">
    <source>
        <dbReference type="Proteomes" id="UP000002484"/>
    </source>
</evidence>
<sequence length="1412" mass="148477">MWGRTRSRRRGWLGRAAPLVTGAVLAALLALAALLIGHWQLRHAERDRLANQVDLVESIASYRSQTDDPRILQTMVDNAGFSPTDAARDTLLLGAFDLTPTGNPTVAVALVDPAGHVVASHPAGAVISTAQLGAAWPAALRGQSGWSSAFVSGGKVVRAALAPVHDGDQAGGGATGPGGGQPRVVLVSLSVDTAGERFQERLGALERGAGGLSQLDRKGVAISSWRPAGVGQRVLEPAQVARLPPGRATVWRERDAAGHELTVIAAPQPTTGYVTAFQVHTKQLYGDLRDQQASRDRTLVGLLGGSALGLVLFGALRESAVRRTRARMYELIGNTHDIIVLVRAGLTVAFMSPSAHRLLGQTGTDWIGRPLLGLVHPEDRDRVETALTRLPSGETTVTDVRLRTGPRPAATEGGAPASGTGPEAGGGLDGFRWFDLTAVDERDVADLDGVLITCHEVGERKALQDRLSHQAWHDPLTGLANRATFLAQVAGALTRAAEEGTRDALLFIDLDGFKPVNDLHGHAAGDDVLRIVAQRILATLRPSDLAGRFGGDEFGVLLRDADHATAGQVSERLVAAIGRPIVLPPADAVAGGGRAASPRRMRVGASIGVALSARPAEATPVPDVHALLRAADHAMYEAKRARSQARTAFAPDPAPPAEPTGARPRPVPPAGPAGTPPDRPAAARTARPSRQDRAPSAWPSAAAEGARARRLWPRRAASRRAASRHATAGDPAASRTRRPWPGWLHTVSLLLTVAALLLGVVGIRLHQEGDARRTARAAALAQNRAVAAAFNDSAATILDPQRLVPFVSGAPWTFTNTAVDREILRRFAASAVGGPDTDLLLTSLTGQVLSTLPSTARLPVDTHGPLWRAAVAGRAQWTPVTTDASGAQRVYALEPVLRGDRAVAILVIGRSTHHGLPTVIFRSLAPLGALELVDATGRVAFGSDSAVVGKRVVDPAVLRGLPAANATEVRSADPHVISFAMPTGTIPGYSTLLQRYRAVVFDDLGSSLPGLGLLLGIVAFTLVAVAVADDRRRRSVRRDADWFEALLRGAHDIVAVAAPDGRIRVVGPSVYRLLHQQPTDWTGHDVADLVHPDDAARLRAFVLAAAAQAAPGADGPSPTDAHAPPVPRRLRDVRLRTAEGWYRWFDVTASRLPTTPDPAAAAVLLTCHDIGERKALQDELTAAAFRDPLTGLPNRAAFARRLDEAVLRVARWRVGPPGEPAPAPDEPGPGGGADDDGYDSAAGVAPAGGPAEAGWTQTAHFGVLFIDLDDFKPINDRYGHGTGDEVLEIIARRLEAAVRPGDTVARLGGDEFAVLAENTHEGQLIELAGSVVAALDEPLRTQAGPLKVAATIGAAVSTAYPDPLRTVRAADLAMYDAKRHGRARVALAGADGSIRPIDTAARDETGERYGTE</sequence>
<gene>
    <name evidence="5" type="ordered locus">FraEuI1c_5048</name>
</gene>
<dbReference type="InterPro" id="IPR052155">
    <property type="entry name" value="Biofilm_reg_signaling"/>
</dbReference>
<dbReference type="InterPro" id="IPR029787">
    <property type="entry name" value="Nucleotide_cyclase"/>
</dbReference>
<dbReference type="HOGENOM" id="CLU_258408_0_0_11"/>
<dbReference type="RefSeq" id="WP_013426155.1">
    <property type="nucleotide sequence ID" value="NC_014666.1"/>
</dbReference>
<dbReference type="InParanoid" id="E3J4B8"/>
<feature type="region of interest" description="Disordered" evidence="1">
    <location>
        <begin position="638"/>
        <end position="739"/>
    </location>
</feature>
<dbReference type="InterPro" id="IPR000160">
    <property type="entry name" value="GGDEF_dom"/>
</dbReference>
<organism evidence="5 6">
    <name type="scientific">Pseudofrankia inefficax (strain DSM 45817 / CECT 9037 / DDB 130130 / EuI1c)</name>
    <name type="common">Frankia inefficax</name>
    <dbReference type="NCBI Taxonomy" id="298654"/>
    <lineage>
        <taxon>Bacteria</taxon>
        <taxon>Bacillati</taxon>
        <taxon>Actinomycetota</taxon>
        <taxon>Actinomycetes</taxon>
        <taxon>Frankiales</taxon>
        <taxon>Frankiaceae</taxon>
        <taxon>Pseudofrankia</taxon>
    </lineage>
</organism>
<evidence type="ECO:0000256" key="1">
    <source>
        <dbReference type="SAM" id="MobiDB-lite"/>
    </source>
</evidence>
<dbReference type="STRING" id="298654.FraEuI1c_5048"/>
<dbReference type="InterPro" id="IPR000014">
    <property type="entry name" value="PAS"/>
</dbReference>
<feature type="domain" description="GGDEF" evidence="4">
    <location>
        <begin position="501"/>
        <end position="651"/>
    </location>
</feature>
<feature type="domain" description="PAS" evidence="3">
    <location>
        <begin position="324"/>
        <end position="394"/>
    </location>
</feature>
<dbReference type="Gene3D" id="3.30.70.270">
    <property type="match status" value="2"/>
</dbReference>
<dbReference type="InterPro" id="IPR013767">
    <property type="entry name" value="PAS_fold"/>
</dbReference>
<dbReference type="InterPro" id="IPR043128">
    <property type="entry name" value="Rev_trsase/Diguanyl_cyclase"/>
</dbReference>
<feature type="compositionally biased region" description="Pro residues" evidence="1">
    <location>
        <begin position="1217"/>
        <end position="1227"/>
    </location>
</feature>
<dbReference type="CDD" id="cd01949">
    <property type="entry name" value="GGDEF"/>
    <property type="match status" value="2"/>
</dbReference>
<accession>E3J4B8</accession>
<dbReference type="Pfam" id="PF00989">
    <property type="entry name" value="PAS"/>
    <property type="match status" value="1"/>
</dbReference>
<evidence type="ECO:0000259" key="4">
    <source>
        <dbReference type="PROSITE" id="PS50887"/>
    </source>
</evidence>
<dbReference type="PROSITE" id="PS50112">
    <property type="entry name" value="PAS"/>
    <property type="match status" value="2"/>
</dbReference>
<dbReference type="Gene3D" id="3.30.450.20">
    <property type="entry name" value="PAS domain"/>
    <property type="match status" value="2"/>
</dbReference>
<feature type="transmembrane region" description="Helical" evidence="2">
    <location>
        <begin position="1008"/>
        <end position="1028"/>
    </location>
</feature>
<dbReference type="OrthoDB" id="8526884at2"/>
<protein>
    <submittedName>
        <fullName evidence="5">Diguanylate cyclase with PAS/PAC sensor</fullName>
    </submittedName>
</protein>
<evidence type="ECO:0000256" key="2">
    <source>
        <dbReference type="SAM" id="Phobius"/>
    </source>
</evidence>
<reference evidence="5 6" key="1">
    <citation type="submission" date="2010-10" db="EMBL/GenBank/DDBJ databases">
        <title>Complete sequence of Frankia sp. EuI1c.</title>
        <authorList>
            <consortium name="US DOE Joint Genome Institute"/>
            <person name="Lucas S."/>
            <person name="Copeland A."/>
            <person name="Lapidus A."/>
            <person name="Cheng J.-F."/>
            <person name="Bruce D."/>
            <person name="Goodwin L."/>
            <person name="Pitluck S."/>
            <person name="Chertkov O."/>
            <person name="Detter J.C."/>
            <person name="Han C."/>
            <person name="Tapia R."/>
            <person name="Land M."/>
            <person name="Hauser L."/>
            <person name="Jeffries C."/>
            <person name="Kyrpides N."/>
            <person name="Ivanova N."/>
            <person name="Mikhailova N."/>
            <person name="Beauchemin N."/>
            <person name="Sen A."/>
            <person name="Sur S.A."/>
            <person name="Gtari M."/>
            <person name="Wall L."/>
            <person name="Tisa L."/>
            <person name="Woyke T."/>
        </authorList>
    </citation>
    <scope>NUCLEOTIDE SEQUENCE [LARGE SCALE GENOMIC DNA]</scope>
    <source>
        <strain evidence="6">DSM 45817 / CECT 9037 / EuI1c</strain>
    </source>
</reference>
<feature type="transmembrane region" description="Helical" evidence="2">
    <location>
        <begin position="743"/>
        <end position="763"/>
    </location>
</feature>
<dbReference type="PANTHER" id="PTHR44757:SF2">
    <property type="entry name" value="BIOFILM ARCHITECTURE MAINTENANCE PROTEIN MBAA"/>
    <property type="match status" value="1"/>
</dbReference>
<feature type="compositionally biased region" description="Basic residues" evidence="1">
    <location>
        <begin position="708"/>
        <end position="723"/>
    </location>
</feature>
<dbReference type="Pfam" id="PF00990">
    <property type="entry name" value="GGDEF"/>
    <property type="match status" value="2"/>
</dbReference>
<evidence type="ECO:0000313" key="5">
    <source>
        <dbReference type="EMBL" id="ADP83037.1"/>
    </source>
</evidence>
<dbReference type="PANTHER" id="PTHR44757">
    <property type="entry name" value="DIGUANYLATE CYCLASE DGCP"/>
    <property type="match status" value="1"/>
</dbReference>
<name>E3J4B8_PSEI1</name>
<dbReference type="GO" id="GO:0006355">
    <property type="term" value="P:regulation of DNA-templated transcription"/>
    <property type="evidence" value="ECO:0007669"/>
    <property type="project" value="InterPro"/>
</dbReference>
<dbReference type="eggNOG" id="COG2199">
    <property type="taxonomic scope" value="Bacteria"/>
</dbReference>
<dbReference type="Proteomes" id="UP000002484">
    <property type="component" value="Chromosome"/>
</dbReference>
<dbReference type="SMART" id="SM00091">
    <property type="entry name" value="PAS"/>
    <property type="match status" value="2"/>
</dbReference>
<feature type="domain" description="PAS" evidence="3">
    <location>
        <begin position="1039"/>
        <end position="1110"/>
    </location>
</feature>
<feature type="domain" description="GGDEF" evidence="4">
    <location>
        <begin position="1259"/>
        <end position="1390"/>
    </location>
</feature>
<dbReference type="EMBL" id="CP002299">
    <property type="protein sequence ID" value="ADP83037.1"/>
    <property type="molecule type" value="Genomic_DNA"/>
</dbReference>
<evidence type="ECO:0000259" key="3">
    <source>
        <dbReference type="PROSITE" id="PS50112"/>
    </source>
</evidence>
<keyword evidence="2" id="KW-0812">Transmembrane</keyword>
<dbReference type="KEGG" id="fri:FraEuI1c_5048"/>
<feature type="compositionally biased region" description="Pro residues" evidence="1">
    <location>
        <begin position="665"/>
        <end position="679"/>
    </location>
</feature>
<dbReference type="CDD" id="cd00130">
    <property type="entry name" value="PAS"/>
    <property type="match status" value="2"/>
</dbReference>
<dbReference type="InterPro" id="IPR035965">
    <property type="entry name" value="PAS-like_dom_sf"/>
</dbReference>
<keyword evidence="6" id="KW-1185">Reference proteome</keyword>
<proteinExistence type="predicted"/>
<keyword evidence="2" id="KW-0472">Membrane</keyword>
<dbReference type="SUPFAM" id="SSF55073">
    <property type="entry name" value="Nucleotide cyclase"/>
    <property type="match status" value="2"/>
</dbReference>